<dbReference type="SUPFAM" id="SSF55729">
    <property type="entry name" value="Acyl-CoA N-acyltransferases (Nat)"/>
    <property type="match status" value="1"/>
</dbReference>
<keyword evidence="3" id="KW-1185">Reference proteome</keyword>
<evidence type="ECO:0000259" key="1">
    <source>
        <dbReference type="PROSITE" id="PS51186"/>
    </source>
</evidence>
<accession>A0A0B3BT05</accession>
<dbReference type="Gene3D" id="3.40.630.30">
    <property type="match status" value="1"/>
</dbReference>
<dbReference type="InterPro" id="IPR000182">
    <property type="entry name" value="GNAT_dom"/>
</dbReference>
<evidence type="ECO:0000313" key="3">
    <source>
        <dbReference type="Proteomes" id="UP000030980"/>
    </source>
</evidence>
<dbReference type="InterPro" id="IPR052523">
    <property type="entry name" value="Trichothecene_AcTrans"/>
</dbReference>
<proteinExistence type="predicted"/>
<sequence>MSASQAAESAEVCLLDSSYGPEAASLLFRAYRNDPTFRWLMDASRPGYDHRLRTTLRELLRNHIAEHRPALGLVQNDRLIGIALVAPPERRLEVTESWGWRLRMLLGAGRRATRRYLEFHEAVMACVPTGPHHLLPLLGVLPDYQGRGYGERLLAALHDWCAQDSQSHGIVLDTGNQQYLEFYRRNGYREIGEVAVGPVREHVFFHPNPQPLAGVSG</sequence>
<dbReference type="PANTHER" id="PTHR42791">
    <property type="entry name" value="GNAT FAMILY ACETYLTRANSFERASE"/>
    <property type="match status" value="1"/>
</dbReference>
<dbReference type="RefSeq" id="WP_039606863.1">
    <property type="nucleotide sequence ID" value="NZ_FMUP01000003.1"/>
</dbReference>
<dbReference type="Proteomes" id="UP000030980">
    <property type="component" value="Unassembled WGS sequence"/>
</dbReference>
<dbReference type="AlphaFoldDB" id="A0A0B3BT05"/>
<dbReference type="EMBL" id="JTAK01000005">
    <property type="protein sequence ID" value="KHO64166.1"/>
    <property type="molecule type" value="Genomic_DNA"/>
</dbReference>
<dbReference type="CDD" id="cd04301">
    <property type="entry name" value="NAT_SF"/>
    <property type="match status" value="1"/>
</dbReference>
<organism evidence="2 3">
    <name type="scientific">Pseudomonas flexibilis</name>
    <dbReference type="NCBI Taxonomy" id="706570"/>
    <lineage>
        <taxon>Bacteria</taxon>
        <taxon>Pseudomonadati</taxon>
        <taxon>Pseudomonadota</taxon>
        <taxon>Gammaproteobacteria</taxon>
        <taxon>Pseudomonadales</taxon>
        <taxon>Pseudomonadaceae</taxon>
        <taxon>Pseudomonas</taxon>
    </lineage>
</organism>
<comment type="caution">
    <text evidence="2">The sequence shown here is derived from an EMBL/GenBank/DDBJ whole genome shotgun (WGS) entry which is preliminary data.</text>
</comment>
<gene>
    <name evidence="2" type="ORF">PT85_13020</name>
</gene>
<evidence type="ECO:0000313" key="2">
    <source>
        <dbReference type="EMBL" id="KHO64166.1"/>
    </source>
</evidence>
<dbReference type="PANTHER" id="PTHR42791:SF1">
    <property type="entry name" value="N-ACETYLTRANSFERASE DOMAIN-CONTAINING PROTEIN"/>
    <property type="match status" value="1"/>
</dbReference>
<keyword evidence="2" id="KW-0808">Transferase</keyword>
<dbReference type="PROSITE" id="PS51186">
    <property type="entry name" value="GNAT"/>
    <property type="match status" value="1"/>
</dbReference>
<reference evidence="2 3" key="1">
    <citation type="submission" date="2014-11" db="EMBL/GenBank/DDBJ databases">
        <title>Genome sequence of Pseudomonas tuomuerensis JCM 14085.</title>
        <authorList>
            <person name="Shin S.-K."/>
            <person name="Yi H."/>
        </authorList>
    </citation>
    <scope>NUCLEOTIDE SEQUENCE [LARGE SCALE GENOMIC DNA]</scope>
    <source>
        <strain evidence="2 3">JCM 14085</strain>
    </source>
</reference>
<name>A0A0B3BT05_9PSED</name>
<dbReference type="STRING" id="706570.PT85_13020"/>
<dbReference type="InterPro" id="IPR016181">
    <property type="entry name" value="Acyl_CoA_acyltransferase"/>
</dbReference>
<dbReference type="OrthoDB" id="6195612at2"/>
<feature type="domain" description="N-acetyltransferase" evidence="1">
    <location>
        <begin position="54"/>
        <end position="210"/>
    </location>
</feature>
<dbReference type="GO" id="GO:0016747">
    <property type="term" value="F:acyltransferase activity, transferring groups other than amino-acyl groups"/>
    <property type="evidence" value="ECO:0007669"/>
    <property type="project" value="InterPro"/>
</dbReference>
<dbReference type="Pfam" id="PF13508">
    <property type="entry name" value="Acetyltransf_7"/>
    <property type="match status" value="1"/>
</dbReference>
<protein>
    <submittedName>
        <fullName evidence="2">GNAT family acetyltransferase</fullName>
    </submittedName>
</protein>